<feature type="domain" description="Ribbon-helix-helix protein CopG" evidence="1">
    <location>
        <begin position="7"/>
        <end position="46"/>
    </location>
</feature>
<dbReference type="InterPro" id="IPR002145">
    <property type="entry name" value="CopG"/>
</dbReference>
<evidence type="ECO:0000259" key="1">
    <source>
        <dbReference type="Pfam" id="PF01402"/>
    </source>
</evidence>
<organism evidence="2">
    <name type="scientific">mine drainage metagenome</name>
    <dbReference type="NCBI Taxonomy" id="410659"/>
    <lineage>
        <taxon>unclassified sequences</taxon>
        <taxon>metagenomes</taxon>
        <taxon>ecological metagenomes</taxon>
    </lineage>
</organism>
<feature type="non-terminal residue" evidence="2">
    <location>
        <position position="83"/>
    </location>
</feature>
<evidence type="ECO:0000313" key="2">
    <source>
        <dbReference type="EMBL" id="EQD58328.1"/>
    </source>
</evidence>
<name>T1AP93_9ZZZZ</name>
<dbReference type="GO" id="GO:0006355">
    <property type="term" value="P:regulation of DNA-templated transcription"/>
    <property type="evidence" value="ECO:0007669"/>
    <property type="project" value="InterPro"/>
</dbReference>
<comment type="caution">
    <text evidence="2">The sequence shown here is derived from an EMBL/GenBank/DDBJ whole genome shotgun (WGS) entry which is preliminary data.</text>
</comment>
<dbReference type="EMBL" id="AUZX01007724">
    <property type="protein sequence ID" value="EQD58328.1"/>
    <property type="molecule type" value="Genomic_DNA"/>
</dbReference>
<dbReference type="SUPFAM" id="SSF47598">
    <property type="entry name" value="Ribbon-helix-helix"/>
    <property type="match status" value="1"/>
</dbReference>
<proteinExistence type="predicted"/>
<dbReference type="CDD" id="cd22235">
    <property type="entry name" value="RHH_CopG_archaea"/>
    <property type="match status" value="1"/>
</dbReference>
<sequence length="83" mass="9497">MMGVPYRITVRVSEETMIKLEELVDKFRYENVSDIVRKAIDEFVERNLGKGPVKKIDLELPMKLIEQLGNDIAEGNAVSMDDL</sequence>
<reference evidence="2" key="2">
    <citation type="journal article" date="2014" name="ISME J.">
        <title>Microbial stratification in low pH oxic and suboxic macroscopic growths along an acid mine drainage.</title>
        <authorList>
            <person name="Mendez-Garcia C."/>
            <person name="Mesa V."/>
            <person name="Sprenger R.R."/>
            <person name="Richter M."/>
            <person name="Diez M.S."/>
            <person name="Solano J."/>
            <person name="Bargiela R."/>
            <person name="Golyshina O.V."/>
            <person name="Manteca A."/>
            <person name="Ramos J.L."/>
            <person name="Gallego J.R."/>
            <person name="Llorente I."/>
            <person name="Martins Dos Santos V.A."/>
            <person name="Jensen O.N."/>
            <person name="Pelaez A.I."/>
            <person name="Sanchez J."/>
            <person name="Ferrer M."/>
        </authorList>
    </citation>
    <scope>NUCLEOTIDE SEQUENCE</scope>
</reference>
<accession>T1AP93</accession>
<protein>
    <submittedName>
        <fullName evidence="2">Transcriptional regulator, CopG family</fullName>
    </submittedName>
</protein>
<dbReference type="AlphaFoldDB" id="T1AP93"/>
<gene>
    <name evidence="2" type="ORF">B1A_10829</name>
</gene>
<reference evidence="2" key="1">
    <citation type="submission" date="2013-08" db="EMBL/GenBank/DDBJ databases">
        <authorList>
            <person name="Mendez C."/>
            <person name="Richter M."/>
            <person name="Ferrer M."/>
            <person name="Sanchez J."/>
        </authorList>
    </citation>
    <scope>NUCLEOTIDE SEQUENCE</scope>
</reference>
<dbReference type="Pfam" id="PF01402">
    <property type="entry name" value="RHH_1"/>
    <property type="match status" value="1"/>
</dbReference>
<dbReference type="InterPro" id="IPR010985">
    <property type="entry name" value="Ribbon_hlx_hlx"/>
</dbReference>